<feature type="non-terminal residue" evidence="1">
    <location>
        <position position="68"/>
    </location>
</feature>
<organism evidence="1 2">
    <name type="scientific">Dentiscutata heterogama</name>
    <dbReference type="NCBI Taxonomy" id="1316150"/>
    <lineage>
        <taxon>Eukaryota</taxon>
        <taxon>Fungi</taxon>
        <taxon>Fungi incertae sedis</taxon>
        <taxon>Mucoromycota</taxon>
        <taxon>Glomeromycotina</taxon>
        <taxon>Glomeromycetes</taxon>
        <taxon>Diversisporales</taxon>
        <taxon>Gigasporaceae</taxon>
        <taxon>Dentiscutata</taxon>
    </lineage>
</organism>
<dbReference type="EMBL" id="CAJVPU010053748">
    <property type="protein sequence ID" value="CAG8765711.1"/>
    <property type="molecule type" value="Genomic_DNA"/>
</dbReference>
<dbReference type="Proteomes" id="UP000789702">
    <property type="component" value="Unassembled WGS sequence"/>
</dbReference>
<evidence type="ECO:0000313" key="2">
    <source>
        <dbReference type="Proteomes" id="UP000789702"/>
    </source>
</evidence>
<reference evidence="1" key="1">
    <citation type="submission" date="2021-06" db="EMBL/GenBank/DDBJ databases">
        <authorList>
            <person name="Kallberg Y."/>
            <person name="Tangrot J."/>
            <person name="Rosling A."/>
        </authorList>
    </citation>
    <scope>NUCLEOTIDE SEQUENCE</scope>
    <source>
        <strain evidence="1">IL203A</strain>
    </source>
</reference>
<evidence type="ECO:0000313" key="1">
    <source>
        <dbReference type="EMBL" id="CAG8765711.1"/>
    </source>
</evidence>
<accession>A0ACA9QVB4</accession>
<gene>
    <name evidence="1" type="ORF">DHETER_LOCUS15551</name>
</gene>
<keyword evidence="2" id="KW-1185">Reference proteome</keyword>
<feature type="non-terminal residue" evidence="1">
    <location>
        <position position="1"/>
    </location>
</feature>
<protein>
    <submittedName>
        <fullName evidence="1">110_t:CDS:1</fullName>
    </submittedName>
</protein>
<sequence length="68" mass="7796">EQALAFFKGERHLFTNNIQGLGKVTDVTHQIDTADAKPIKQHFYHTSPDEQEFLDKELASLEEQGLIR</sequence>
<name>A0ACA9QVB4_9GLOM</name>
<proteinExistence type="predicted"/>
<comment type="caution">
    <text evidence="1">The sequence shown here is derived from an EMBL/GenBank/DDBJ whole genome shotgun (WGS) entry which is preliminary data.</text>
</comment>